<reference evidence="1" key="1">
    <citation type="journal article" date="2021" name="Mol. Plant Microbe Interact.">
        <title>Complete Genome Sequence of the Plant-Pathogenic Fungus Colletotrichum lupini.</title>
        <authorList>
            <person name="Baroncelli R."/>
            <person name="Pensec F."/>
            <person name="Da Lio D."/>
            <person name="Boufleur T."/>
            <person name="Vicente I."/>
            <person name="Sarrocco S."/>
            <person name="Picot A."/>
            <person name="Baraldi E."/>
            <person name="Sukno S."/>
            <person name="Thon M."/>
            <person name="Le Floch G."/>
        </authorList>
    </citation>
    <scope>NUCLEOTIDE SEQUENCE</scope>
    <source>
        <strain evidence="1">IMI 504893</strain>
    </source>
</reference>
<organism evidence="1 2">
    <name type="scientific">Colletotrichum lupini</name>
    <dbReference type="NCBI Taxonomy" id="145971"/>
    <lineage>
        <taxon>Eukaryota</taxon>
        <taxon>Fungi</taxon>
        <taxon>Dikarya</taxon>
        <taxon>Ascomycota</taxon>
        <taxon>Pezizomycotina</taxon>
        <taxon>Sordariomycetes</taxon>
        <taxon>Hypocreomycetidae</taxon>
        <taxon>Glomerellales</taxon>
        <taxon>Glomerellaceae</taxon>
        <taxon>Colletotrichum</taxon>
        <taxon>Colletotrichum acutatum species complex</taxon>
    </lineage>
</organism>
<evidence type="ECO:0000313" key="1">
    <source>
        <dbReference type="EMBL" id="UQC77361.1"/>
    </source>
</evidence>
<name>A0A9Q8WBR3_9PEZI</name>
<gene>
    <name evidence="1" type="ORF">CLUP02_02829</name>
</gene>
<dbReference type="RefSeq" id="XP_049139000.1">
    <property type="nucleotide sequence ID" value="XM_049281857.1"/>
</dbReference>
<dbReference type="Proteomes" id="UP000830671">
    <property type="component" value="Chromosome 2"/>
</dbReference>
<dbReference type="AlphaFoldDB" id="A0A9Q8WBR3"/>
<evidence type="ECO:0000313" key="2">
    <source>
        <dbReference type="Proteomes" id="UP000830671"/>
    </source>
</evidence>
<proteinExistence type="predicted"/>
<protein>
    <submittedName>
        <fullName evidence="1">Uncharacterized protein</fullName>
    </submittedName>
</protein>
<dbReference type="EMBL" id="CP019474">
    <property type="protein sequence ID" value="UQC77361.1"/>
    <property type="molecule type" value="Genomic_DNA"/>
</dbReference>
<accession>A0A9Q8WBR3</accession>
<dbReference type="KEGG" id="clup:CLUP02_02829"/>
<keyword evidence="2" id="KW-1185">Reference proteome</keyword>
<dbReference type="GeneID" id="73336867"/>
<sequence>MRALKTTLEFLVWPASHPQYVRRLYENLRNFPSTWSIKPINSAGFWEIWAEIENVRLE</sequence>